<feature type="transmembrane region" description="Helical" evidence="8">
    <location>
        <begin position="493"/>
        <end position="512"/>
    </location>
</feature>
<feature type="transmembrane region" description="Helical" evidence="8">
    <location>
        <begin position="465"/>
        <end position="487"/>
    </location>
</feature>
<dbReference type="AlphaFoldDB" id="A0A1M6B0E4"/>
<dbReference type="STRING" id="797419.SAMN05216556_10474"/>
<dbReference type="PANTHER" id="PTHR30330">
    <property type="entry name" value="AGSS FAMILY TRANSPORTER, SODIUM-ALANINE"/>
    <property type="match status" value="1"/>
</dbReference>
<feature type="signal peptide" evidence="9">
    <location>
        <begin position="1"/>
        <end position="19"/>
    </location>
</feature>
<proteinExistence type="inferred from homology"/>
<feature type="transmembrane region" description="Helical" evidence="8">
    <location>
        <begin position="314"/>
        <end position="337"/>
    </location>
</feature>
<dbReference type="InterPro" id="IPR001463">
    <property type="entry name" value="Na/Ala_symport"/>
</dbReference>
<feature type="transmembrane region" description="Helical" evidence="8">
    <location>
        <begin position="55"/>
        <end position="76"/>
    </location>
</feature>
<keyword evidence="4 8" id="KW-1003">Cell membrane</keyword>
<feature type="transmembrane region" description="Helical" evidence="8">
    <location>
        <begin position="258"/>
        <end position="276"/>
    </location>
</feature>
<evidence type="ECO:0000256" key="5">
    <source>
        <dbReference type="ARBA" id="ARBA00022692"/>
    </source>
</evidence>
<dbReference type="GO" id="GO:0005283">
    <property type="term" value="F:amino acid:sodium symporter activity"/>
    <property type="evidence" value="ECO:0007669"/>
    <property type="project" value="InterPro"/>
</dbReference>
<evidence type="ECO:0000256" key="9">
    <source>
        <dbReference type="SAM" id="SignalP"/>
    </source>
</evidence>
<keyword evidence="11" id="KW-1185">Reference proteome</keyword>
<keyword evidence="5 8" id="KW-0812">Transmembrane</keyword>
<sequence length="541" mass="58477">MKKYLLSLLAFLIPILTFAQEQTASDKIDTIFRDYTGWFVEGIFYEIPFSESFQIPWVLIVLIGGATYFTIYFKFINFTGFRTAFRVVRGKYEDIEKHGADTLYGDMTPNEQEDLIETIRDDSADGEVSHFQALTAALSATVGLGNIAGVAVALSIGGPGATFWMIVAGLLGMASKFAECTLGVKYRDVGPDGTVYGGPMYYLKKGLASKGMGKLGKLLAIVFAVFVIGGSFGGGNMFQANQASAQFVQLFELQGTSGAMWFGAVMAIVVAFVIIGGIKRIAKVTEKIVPFMAGTYVVGGLIVLAVNYHHIGDAFALIFEGAFSGLGIAGGLVGVMIQGIRRGAFSNEAGVGSAAIAHSAVRTKYPASEGIVALLEPFIDTVIICTMTALVIIITNFDNNILQYGVPVNEGVEITAVAFDTVIPHFSIILTIAVILFAVSTMISWSYYGLQGWIFLFGRGKVVELVYKTIFCIFIWIGSVISLGSVIDFSDAMIFAMVVPNIIGVIILTPIIRKELKRYMSAIRTKHEALDEGLEDMSKHL</sequence>
<organism evidence="10 11">
    <name type="scientific">Aequorivita viscosa</name>
    <dbReference type="NCBI Taxonomy" id="797419"/>
    <lineage>
        <taxon>Bacteria</taxon>
        <taxon>Pseudomonadati</taxon>
        <taxon>Bacteroidota</taxon>
        <taxon>Flavobacteriia</taxon>
        <taxon>Flavobacteriales</taxon>
        <taxon>Flavobacteriaceae</taxon>
        <taxon>Aequorivita</taxon>
    </lineage>
</organism>
<accession>A0A1M6B0E4</accession>
<dbReference type="OrthoDB" id="9804874at2"/>
<evidence type="ECO:0000313" key="10">
    <source>
        <dbReference type="EMBL" id="SHI42186.1"/>
    </source>
</evidence>
<evidence type="ECO:0000313" key="11">
    <source>
        <dbReference type="Proteomes" id="UP000184172"/>
    </source>
</evidence>
<dbReference type="Pfam" id="PF01235">
    <property type="entry name" value="Na_Ala_symp"/>
    <property type="match status" value="1"/>
</dbReference>
<dbReference type="PANTHER" id="PTHR30330:SF3">
    <property type="entry name" value="TRANSCRIPTIONAL REGULATOR, LRP FAMILY"/>
    <property type="match status" value="1"/>
</dbReference>
<keyword evidence="6 8" id="KW-1133">Transmembrane helix</keyword>
<keyword evidence="9" id="KW-0732">Signal</keyword>
<evidence type="ECO:0000256" key="1">
    <source>
        <dbReference type="ARBA" id="ARBA00004651"/>
    </source>
</evidence>
<dbReference type="NCBIfam" id="TIGR00835">
    <property type="entry name" value="agcS"/>
    <property type="match status" value="1"/>
</dbReference>
<feature type="transmembrane region" description="Helical" evidence="8">
    <location>
        <begin position="218"/>
        <end position="238"/>
    </location>
</feature>
<name>A0A1M6B0E4_9FLAO</name>
<keyword evidence="7 8" id="KW-0472">Membrane</keyword>
<evidence type="ECO:0000256" key="4">
    <source>
        <dbReference type="ARBA" id="ARBA00022475"/>
    </source>
</evidence>
<dbReference type="GO" id="GO:0005886">
    <property type="term" value="C:plasma membrane"/>
    <property type="evidence" value="ECO:0007669"/>
    <property type="project" value="UniProtKB-SubCell"/>
</dbReference>
<reference evidence="11" key="1">
    <citation type="submission" date="2016-11" db="EMBL/GenBank/DDBJ databases">
        <authorList>
            <person name="Varghese N."/>
            <person name="Submissions S."/>
        </authorList>
    </citation>
    <scope>NUCLEOTIDE SEQUENCE [LARGE SCALE GENOMIC DNA]</scope>
    <source>
        <strain evidence="11">DSM 26349</strain>
    </source>
</reference>
<protein>
    <submittedName>
        <fullName evidence="10">Alanine or glycine:cation symporter, AGCS family</fullName>
    </submittedName>
</protein>
<evidence type="ECO:0000256" key="2">
    <source>
        <dbReference type="ARBA" id="ARBA00009261"/>
    </source>
</evidence>
<feature type="transmembrane region" description="Helical" evidence="8">
    <location>
        <begin position="422"/>
        <end position="445"/>
    </location>
</feature>
<feature type="chain" id="PRO_5009915905" evidence="9">
    <location>
        <begin position="20"/>
        <end position="541"/>
    </location>
</feature>
<evidence type="ECO:0000256" key="7">
    <source>
        <dbReference type="ARBA" id="ARBA00023136"/>
    </source>
</evidence>
<evidence type="ECO:0000256" key="3">
    <source>
        <dbReference type="ARBA" id="ARBA00022448"/>
    </source>
</evidence>
<dbReference type="RefSeq" id="WP_073214280.1">
    <property type="nucleotide sequence ID" value="NZ_FNNS01000004.1"/>
</dbReference>
<dbReference type="PRINTS" id="PR00175">
    <property type="entry name" value="NAALASMPORT"/>
</dbReference>
<comment type="subcellular location">
    <subcellularLocation>
        <location evidence="1 8">Cell membrane</location>
        <topology evidence="1 8">Multi-pass membrane protein</topology>
    </subcellularLocation>
</comment>
<dbReference type="Proteomes" id="UP000184172">
    <property type="component" value="Unassembled WGS sequence"/>
</dbReference>
<evidence type="ECO:0000256" key="6">
    <source>
        <dbReference type="ARBA" id="ARBA00022989"/>
    </source>
</evidence>
<feature type="transmembrane region" description="Helical" evidence="8">
    <location>
        <begin position="288"/>
        <end position="308"/>
    </location>
</feature>
<feature type="transmembrane region" description="Helical" evidence="8">
    <location>
        <begin position="371"/>
        <end position="394"/>
    </location>
</feature>
<dbReference type="EMBL" id="FQYV01000002">
    <property type="protein sequence ID" value="SHI42186.1"/>
    <property type="molecule type" value="Genomic_DNA"/>
</dbReference>
<keyword evidence="3 8" id="KW-0813">Transport</keyword>
<evidence type="ECO:0000256" key="8">
    <source>
        <dbReference type="RuleBase" id="RU363064"/>
    </source>
</evidence>
<comment type="similarity">
    <text evidence="2 8">Belongs to the alanine or glycine:cation symporter (AGCS) (TC 2.A.25) family.</text>
</comment>
<gene>
    <name evidence="10" type="ORF">SAMN04487908_10271</name>
</gene>
<keyword evidence="8" id="KW-0769">Symport</keyword>